<keyword evidence="4 11" id="KW-0028">Amino-acid biosynthesis</keyword>
<accession>A0A5C6BZC7</accession>
<dbReference type="GO" id="GO:0009073">
    <property type="term" value="P:aromatic amino acid family biosynthetic process"/>
    <property type="evidence" value="ECO:0007669"/>
    <property type="project" value="UniProtKB-KW"/>
</dbReference>
<dbReference type="PRINTS" id="PR01100">
    <property type="entry name" value="SHIKIMTKNASE"/>
</dbReference>
<comment type="cofactor">
    <cofactor evidence="11">
        <name>Mg(2+)</name>
        <dbReference type="ChEBI" id="CHEBI:18420"/>
    </cofactor>
    <text evidence="11">Binds 1 Mg(2+) ion per subunit.</text>
</comment>
<evidence type="ECO:0000256" key="5">
    <source>
        <dbReference type="ARBA" id="ARBA00022679"/>
    </source>
</evidence>
<reference evidence="12 13" key="1">
    <citation type="submission" date="2019-02" db="EMBL/GenBank/DDBJ databases">
        <title>Deep-cultivation of Planctomycetes and their phenomic and genomic characterization uncovers novel biology.</title>
        <authorList>
            <person name="Wiegand S."/>
            <person name="Jogler M."/>
            <person name="Boedeker C."/>
            <person name="Pinto D."/>
            <person name="Vollmers J."/>
            <person name="Rivas-Marin E."/>
            <person name="Kohn T."/>
            <person name="Peeters S.H."/>
            <person name="Heuer A."/>
            <person name="Rast P."/>
            <person name="Oberbeckmann S."/>
            <person name="Bunk B."/>
            <person name="Jeske O."/>
            <person name="Meyerdierks A."/>
            <person name="Storesund J.E."/>
            <person name="Kallscheuer N."/>
            <person name="Luecker S."/>
            <person name="Lage O.M."/>
            <person name="Pohl T."/>
            <person name="Merkel B.J."/>
            <person name="Hornburger P."/>
            <person name="Mueller R.-W."/>
            <person name="Bruemmer F."/>
            <person name="Labrenz M."/>
            <person name="Spormann A.M."/>
            <person name="Op Den Camp H."/>
            <person name="Overmann J."/>
            <person name="Amann R."/>
            <person name="Jetten M.S.M."/>
            <person name="Mascher T."/>
            <person name="Medema M.H."/>
            <person name="Devos D.P."/>
            <person name="Kaster A.-K."/>
            <person name="Ovreas L."/>
            <person name="Rohde M."/>
            <person name="Galperin M.Y."/>
            <person name="Jogler C."/>
        </authorList>
    </citation>
    <scope>NUCLEOTIDE SEQUENCE [LARGE SCALE GENOMIC DNA]</scope>
    <source>
        <strain evidence="12 13">Pla52o</strain>
    </source>
</reference>
<organism evidence="12 13">
    <name type="scientific">Novipirellula galeiformis</name>
    <dbReference type="NCBI Taxonomy" id="2528004"/>
    <lineage>
        <taxon>Bacteria</taxon>
        <taxon>Pseudomonadati</taxon>
        <taxon>Planctomycetota</taxon>
        <taxon>Planctomycetia</taxon>
        <taxon>Pirellulales</taxon>
        <taxon>Pirellulaceae</taxon>
        <taxon>Novipirellula</taxon>
    </lineage>
</organism>
<keyword evidence="13" id="KW-1185">Reference proteome</keyword>
<comment type="caution">
    <text evidence="11">Lacks conserved residue(s) required for the propagation of feature annotation.</text>
</comment>
<dbReference type="EMBL" id="SJPT01000010">
    <property type="protein sequence ID" value="TWU17710.1"/>
    <property type="molecule type" value="Genomic_DNA"/>
</dbReference>
<dbReference type="PROSITE" id="PS01128">
    <property type="entry name" value="SHIKIMATE_KINASE"/>
    <property type="match status" value="1"/>
</dbReference>
<feature type="binding site" evidence="11">
    <location>
        <position position="9"/>
    </location>
    <ligand>
        <name>substrate</name>
    </ligand>
</feature>
<dbReference type="InterPro" id="IPR027417">
    <property type="entry name" value="P-loop_NTPase"/>
</dbReference>
<dbReference type="EC" id="2.7.1.71" evidence="3 11"/>
<feature type="binding site" evidence="11">
    <location>
        <position position="97"/>
    </location>
    <ligand>
        <name>ATP</name>
        <dbReference type="ChEBI" id="CHEBI:30616"/>
    </ligand>
</feature>
<comment type="similarity">
    <text evidence="2 11">Belongs to the shikimate kinase family.</text>
</comment>
<evidence type="ECO:0000256" key="7">
    <source>
        <dbReference type="ARBA" id="ARBA00022777"/>
    </source>
</evidence>
<dbReference type="GO" id="GO:0004765">
    <property type="term" value="F:shikimate kinase activity"/>
    <property type="evidence" value="ECO:0007669"/>
    <property type="project" value="UniProtKB-UniRule"/>
</dbReference>
<comment type="subcellular location">
    <subcellularLocation>
        <location evidence="11">Cytoplasm</location>
    </subcellularLocation>
</comment>
<gene>
    <name evidence="12" type="primary">aroL</name>
    <name evidence="11" type="synonym">aroK</name>
    <name evidence="12" type="ORF">Pla52o_49250</name>
</gene>
<keyword evidence="11" id="KW-0479">Metal-binding</keyword>
<evidence type="ECO:0000256" key="8">
    <source>
        <dbReference type="ARBA" id="ARBA00022840"/>
    </source>
</evidence>
<evidence type="ECO:0000256" key="10">
    <source>
        <dbReference type="ARBA" id="ARBA00048567"/>
    </source>
</evidence>
<dbReference type="Pfam" id="PF01202">
    <property type="entry name" value="SKI"/>
    <property type="match status" value="1"/>
</dbReference>
<evidence type="ECO:0000256" key="2">
    <source>
        <dbReference type="ARBA" id="ARBA00006997"/>
    </source>
</evidence>
<dbReference type="SUPFAM" id="SSF52540">
    <property type="entry name" value="P-loop containing nucleoside triphosphate hydrolases"/>
    <property type="match status" value="1"/>
</dbReference>
<keyword evidence="9 11" id="KW-0057">Aromatic amino acid biosynthesis</keyword>
<dbReference type="HAMAP" id="MF_00109">
    <property type="entry name" value="Shikimate_kinase"/>
    <property type="match status" value="1"/>
</dbReference>
<dbReference type="GO" id="GO:0005524">
    <property type="term" value="F:ATP binding"/>
    <property type="evidence" value="ECO:0007669"/>
    <property type="project" value="UniProtKB-UniRule"/>
</dbReference>
<evidence type="ECO:0000313" key="12">
    <source>
        <dbReference type="EMBL" id="TWU17710.1"/>
    </source>
</evidence>
<dbReference type="GO" id="GO:0009423">
    <property type="term" value="P:chorismate biosynthetic process"/>
    <property type="evidence" value="ECO:0007669"/>
    <property type="project" value="UniProtKB-UniRule"/>
</dbReference>
<keyword evidence="11" id="KW-0963">Cytoplasm</keyword>
<evidence type="ECO:0000256" key="9">
    <source>
        <dbReference type="ARBA" id="ARBA00023141"/>
    </source>
</evidence>
<keyword evidence="5 11" id="KW-0808">Transferase</keyword>
<dbReference type="GO" id="GO:0005829">
    <property type="term" value="C:cytosol"/>
    <property type="evidence" value="ECO:0007669"/>
    <property type="project" value="TreeGrafter"/>
</dbReference>
<comment type="subunit">
    <text evidence="11">Monomer.</text>
</comment>
<dbReference type="CDD" id="cd00464">
    <property type="entry name" value="SK"/>
    <property type="match status" value="1"/>
</dbReference>
<evidence type="ECO:0000313" key="13">
    <source>
        <dbReference type="Proteomes" id="UP000316304"/>
    </source>
</evidence>
<evidence type="ECO:0000256" key="6">
    <source>
        <dbReference type="ARBA" id="ARBA00022741"/>
    </source>
</evidence>
<keyword evidence="8 11" id="KW-0067">ATP-binding</keyword>
<feature type="binding site" evidence="11">
    <location>
        <position position="116"/>
    </location>
    <ligand>
        <name>substrate</name>
    </ligand>
</feature>
<comment type="function">
    <text evidence="11">Catalyzes the specific phosphorylation of the 3-hydroxyl group of shikimic acid using ATP as a cosubstrate.</text>
</comment>
<feature type="binding site" evidence="11">
    <location>
        <position position="55"/>
    </location>
    <ligand>
        <name>substrate</name>
    </ligand>
</feature>
<comment type="catalytic activity">
    <reaction evidence="10 11">
        <text>shikimate + ATP = 3-phosphoshikimate + ADP + H(+)</text>
        <dbReference type="Rhea" id="RHEA:13121"/>
        <dbReference type="ChEBI" id="CHEBI:15378"/>
        <dbReference type="ChEBI" id="CHEBI:30616"/>
        <dbReference type="ChEBI" id="CHEBI:36208"/>
        <dbReference type="ChEBI" id="CHEBI:145989"/>
        <dbReference type="ChEBI" id="CHEBI:456216"/>
        <dbReference type="EC" id="2.7.1.71"/>
    </reaction>
</comment>
<dbReference type="AlphaFoldDB" id="A0A5C6BZC7"/>
<evidence type="ECO:0000256" key="1">
    <source>
        <dbReference type="ARBA" id="ARBA00004842"/>
    </source>
</evidence>
<keyword evidence="6 11" id="KW-0547">Nucleotide-binding</keyword>
<keyword evidence="11" id="KW-0460">Magnesium</keyword>
<evidence type="ECO:0000256" key="3">
    <source>
        <dbReference type="ARBA" id="ARBA00012154"/>
    </source>
</evidence>
<comment type="caution">
    <text evidence="12">The sequence shown here is derived from an EMBL/GenBank/DDBJ whole genome shotgun (WGS) entry which is preliminary data.</text>
</comment>
<keyword evidence="7 11" id="KW-0418">Kinase</keyword>
<dbReference type="UniPathway" id="UPA00053">
    <property type="reaction ID" value="UER00088"/>
</dbReference>
<dbReference type="InterPro" id="IPR023000">
    <property type="entry name" value="Shikimate_kinase_CS"/>
</dbReference>
<dbReference type="Gene3D" id="3.40.50.300">
    <property type="entry name" value="P-loop containing nucleotide triphosphate hydrolases"/>
    <property type="match status" value="1"/>
</dbReference>
<proteinExistence type="inferred from homology"/>
<feature type="binding site" evidence="11">
    <location>
        <position position="33"/>
    </location>
    <ligand>
        <name>substrate</name>
    </ligand>
</feature>
<dbReference type="PANTHER" id="PTHR21087:SF16">
    <property type="entry name" value="SHIKIMATE KINASE 1, CHLOROPLASTIC"/>
    <property type="match status" value="1"/>
</dbReference>
<dbReference type="Proteomes" id="UP000316304">
    <property type="component" value="Unassembled WGS sequence"/>
</dbReference>
<dbReference type="PANTHER" id="PTHR21087">
    <property type="entry name" value="SHIKIMATE KINASE"/>
    <property type="match status" value="1"/>
</dbReference>
<dbReference type="GO" id="GO:0008652">
    <property type="term" value="P:amino acid biosynthetic process"/>
    <property type="evidence" value="ECO:0007669"/>
    <property type="project" value="UniProtKB-KW"/>
</dbReference>
<name>A0A5C6BZC7_9BACT</name>
<dbReference type="InterPro" id="IPR031322">
    <property type="entry name" value="Shikimate/glucono_kinase"/>
</dbReference>
<dbReference type="InterPro" id="IPR000623">
    <property type="entry name" value="Shikimate_kinase/TSH1"/>
</dbReference>
<evidence type="ECO:0000256" key="11">
    <source>
        <dbReference type="HAMAP-Rule" id="MF_00109"/>
    </source>
</evidence>
<sequence>MGREMIDLDARVQAHAGRSIREIFQDSGETGFRDLESEMLRVVAAESPAVVSLGGGAILRAENRAILRASGNCIWLVATAETLANRIAADVATTANRPALTSLGVLDEIRQMLETRQPLYADAADLSIDTSAKSIKQVSDEIVRVCRDRSWC</sequence>
<protein>
    <recommendedName>
        <fullName evidence="3 11">Shikimate kinase</fullName>
        <shortName evidence="11">SK</shortName>
        <ecNumber evidence="3 11">2.7.1.71</ecNumber>
    </recommendedName>
</protein>
<comment type="pathway">
    <text evidence="1 11">Metabolic intermediate biosynthesis; chorismate biosynthesis; chorismate from D-erythrose 4-phosphate and phosphoenolpyruvate: step 5/7.</text>
</comment>
<evidence type="ECO:0000256" key="4">
    <source>
        <dbReference type="ARBA" id="ARBA00022605"/>
    </source>
</evidence>
<dbReference type="GO" id="GO:0000287">
    <property type="term" value="F:magnesium ion binding"/>
    <property type="evidence" value="ECO:0007669"/>
    <property type="project" value="UniProtKB-UniRule"/>
</dbReference>